<dbReference type="PANTHER" id="PTHR37422:SF13">
    <property type="entry name" value="LIPOPOLYSACCHARIDE BIOSYNTHESIS PROTEIN PA4999-RELATED"/>
    <property type="match status" value="1"/>
</dbReference>
<feature type="transmembrane region" description="Helical" evidence="5">
    <location>
        <begin position="142"/>
        <end position="158"/>
    </location>
</feature>
<keyword evidence="8" id="KW-1185">Reference proteome</keyword>
<evidence type="ECO:0000313" key="8">
    <source>
        <dbReference type="Proteomes" id="UP000242915"/>
    </source>
</evidence>
<keyword evidence="7" id="KW-0436">Ligase</keyword>
<organism evidence="7 8">
    <name type="scientific">Pseudomonas segetis</name>
    <dbReference type="NCBI Taxonomy" id="298908"/>
    <lineage>
        <taxon>Bacteria</taxon>
        <taxon>Pseudomonadati</taxon>
        <taxon>Pseudomonadota</taxon>
        <taxon>Gammaproteobacteria</taxon>
        <taxon>Pseudomonadales</taxon>
        <taxon>Pseudomonadaceae</taxon>
        <taxon>Pseudomonas</taxon>
    </lineage>
</organism>
<comment type="subcellular location">
    <subcellularLocation>
        <location evidence="1">Membrane</location>
        <topology evidence="1">Multi-pass membrane protein</topology>
    </subcellularLocation>
</comment>
<feature type="transmembrane region" description="Helical" evidence="5">
    <location>
        <begin position="46"/>
        <end position="66"/>
    </location>
</feature>
<dbReference type="GO" id="GO:0016874">
    <property type="term" value="F:ligase activity"/>
    <property type="evidence" value="ECO:0007669"/>
    <property type="project" value="UniProtKB-KW"/>
</dbReference>
<dbReference type="Pfam" id="PF04932">
    <property type="entry name" value="Wzy_C"/>
    <property type="match status" value="1"/>
</dbReference>
<feature type="transmembrane region" description="Helical" evidence="5">
    <location>
        <begin position="279"/>
        <end position="301"/>
    </location>
</feature>
<feature type="transmembrane region" description="Helical" evidence="5">
    <location>
        <begin position="341"/>
        <end position="357"/>
    </location>
</feature>
<feature type="transmembrane region" description="Helical" evidence="5">
    <location>
        <begin position="208"/>
        <end position="225"/>
    </location>
</feature>
<protein>
    <submittedName>
        <fullName evidence="7">O-antigen ligase</fullName>
    </submittedName>
</protein>
<name>A0A239DMX5_9PSED</name>
<feature type="transmembrane region" description="Helical" evidence="5">
    <location>
        <begin position="313"/>
        <end position="335"/>
    </location>
</feature>
<evidence type="ECO:0000256" key="4">
    <source>
        <dbReference type="ARBA" id="ARBA00023136"/>
    </source>
</evidence>
<evidence type="ECO:0000259" key="6">
    <source>
        <dbReference type="Pfam" id="PF04932"/>
    </source>
</evidence>
<evidence type="ECO:0000256" key="3">
    <source>
        <dbReference type="ARBA" id="ARBA00022989"/>
    </source>
</evidence>
<evidence type="ECO:0000313" key="7">
    <source>
        <dbReference type="EMBL" id="SNS33152.1"/>
    </source>
</evidence>
<feature type="transmembrane region" description="Helical" evidence="5">
    <location>
        <begin position="105"/>
        <end position="122"/>
    </location>
</feature>
<dbReference type="PANTHER" id="PTHR37422">
    <property type="entry name" value="TEICHURONIC ACID BIOSYNTHESIS PROTEIN TUAE"/>
    <property type="match status" value="1"/>
</dbReference>
<accession>A0A239DMX5</accession>
<keyword evidence="4 5" id="KW-0472">Membrane</keyword>
<dbReference type="GO" id="GO:0016020">
    <property type="term" value="C:membrane"/>
    <property type="evidence" value="ECO:0007669"/>
    <property type="project" value="UniProtKB-SubCell"/>
</dbReference>
<dbReference type="EMBL" id="FZOG01000002">
    <property type="protein sequence ID" value="SNS33152.1"/>
    <property type="molecule type" value="Genomic_DNA"/>
</dbReference>
<keyword evidence="2 5" id="KW-0812">Transmembrane</keyword>
<sequence length="365" mass="40668">MVLLTGLIWVSDTSLYTKLYYGLFAFPALLGLVLRPHYIKQLLREPIVICFVLFSAWLLISLGWSLTDSSPSSVAKRPVYVLMLFVGCAMMACRDEQLLLKALQFSAIIMAIGAVVNLIQFLPNASTSARLIGTGAMRNPLLSSHVFGFFCTYWLAFWVTQQGRFNRFSILLALPLLAVLIETGSRTPLMALFAVTIWLMLISGKKGLYLFLAVCLAGAALYFFLPGTLMSRGFSYRPEIWQQALAIAQEKLWLGHGYQSEFIFNAGGRKLEDPHNVELAVLLDTGLIGLTLWFAMYAALLRKTVELRHDKTIQLVSALACYGVFAGLTEGSAFLSRPNENWFLTWIPVALFAALSIRQRMQAPA</sequence>
<keyword evidence="3 5" id="KW-1133">Transmembrane helix</keyword>
<feature type="domain" description="O-antigen ligase-related" evidence="6">
    <location>
        <begin position="172"/>
        <end position="294"/>
    </location>
</feature>
<dbReference type="InterPro" id="IPR051533">
    <property type="entry name" value="WaaL-like"/>
</dbReference>
<evidence type="ECO:0000256" key="2">
    <source>
        <dbReference type="ARBA" id="ARBA00022692"/>
    </source>
</evidence>
<evidence type="ECO:0000256" key="5">
    <source>
        <dbReference type="SAM" id="Phobius"/>
    </source>
</evidence>
<dbReference type="InterPro" id="IPR007016">
    <property type="entry name" value="O-antigen_ligase-rel_domated"/>
</dbReference>
<feature type="transmembrane region" description="Helical" evidence="5">
    <location>
        <begin position="15"/>
        <end position="34"/>
    </location>
</feature>
<gene>
    <name evidence="7" type="ORF">SAMN05216255_2322</name>
</gene>
<proteinExistence type="predicted"/>
<dbReference type="AlphaFoldDB" id="A0A239DMX5"/>
<reference evidence="8" key="1">
    <citation type="submission" date="2017-06" db="EMBL/GenBank/DDBJ databases">
        <authorList>
            <person name="Varghese N."/>
            <person name="Submissions S."/>
        </authorList>
    </citation>
    <scope>NUCLEOTIDE SEQUENCE [LARGE SCALE GENOMIC DNA]</scope>
    <source>
        <strain evidence="8">CIP 108523</strain>
    </source>
</reference>
<dbReference type="Proteomes" id="UP000242915">
    <property type="component" value="Unassembled WGS sequence"/>
</dbReference>
<evidence type="ECO:0000256" key="1">
    <source>
        <dbReference type="ARBA" id="ARBA00004141"/>
    </source>
</evidence>
<feature type="transmembrane region" description="Helical" evidence="5">
    <location>
        <begin position="165"/>
        <end position="181"/>
    </location>
</feature>